<dbReference type="RefSeq" id="WP_131012352.1">
    <property type="nucleotide sequence ID" value="NZ_SIRE01000004.1"/>
</dbReference>
<feature type="transmembrane region" description="Helical" evidence="7">
    <location>
        <begin position="12"/>
        <end position="36"/>
    </location>
</feature>
<dbReference type="InterPro" id="IPR000515">
    <property type="entry name" value="MetI-like"/>
</dbReference>
<evidence type="ECO:0000313" key="9">
    <source>
        <dbReference type="EMBL" id="TBL80751.1"/>
    </source>
</evidence>
<proteinExistence type="inferred from homology"/>
<reference evidence="9 10" key="1">
    <citation type="submission" date="2019-02" db="EMBL/GenBank/DDBJ databases">
        <title>Paenibacillus sp. nov., isolated from surface-sterilized tissue of Thalictrum simplex L.</title>
        <authorList>
            <person name="Tuo L."/>
        </authorList>
    </citation>
    <scope>NUCLEOTIDE SEQUENCE [LARGE SCALE GENOMIC DNA]</scope>
    <source>
        <strain evidence="9 10">N2SHLJ1</strain>
    </source>
</reference>
<dbReference type="Proteomes" id="UP000293142">
    <property type="component" value="Unassembled WGS sequence"/>
</dbReference>
<dbReference type="GO" id="GO:0055085">
    <property type="term" value="P:transmembrane transport"/>
    <property type="evidence" value="ECO:0007669"/>
    <property type="project" value="InterPro"/>
</dbReference>
<protein>
    <submittedName>
        <fullName evidence="9">Carbohydrate ABC transporter permease</fullName>
    </submittedName>
</protein>
<dbReference type="CDD" id="cd06261">
    <property type="entry name" value="TM_PBP2"/>
    <property type="match status" value="1"/>
</dbReference>
<feature type="transmembrane region" description="Helical" evidence="7">
    <location>
        <begin position="258"/>
        <end position="277"/>
    </location>
</feature>
<keyword evidence="5 7" id="KW-1133">Transmembrane helix</keyword>
<evidence type="ECO:0000256" key="2">
    <source>
        <dbReference type="ARBA" id="ARBA00022448"/>
    </source>
</evidence>
<feature type="transmembrane region" description="Helical" evidence="7">
    <location>
        <begin position="183"/>
        <end position="203"/>
    </location>
</feature>
<comment type="subcellular location">
    <subcellularLocation>
        <location evidence="1 7">Cell membrane</location>
        <topology evidence="1 7">Multi-pass membrane protein</topology>
    </subcellularLocation>
</comment>
<gene>
    <name evidence="9" type="ORF">EYB31_05875</name>
</gene>
<evidence type="ECO:0000256" key="7">
    <source>
        <dbReference type="RuleBase" id="RU363032"/>
    </source>
</evidence>
<evidence type="ECO:0000256" key="5">
    <source>
        <dbReference type="ARBA" id="ARBA00022989"/>
    </source>
</evidence>
<comment type="caution">
    <text evidence="9">The sequence shown here is derived from an EMBL/GenBank/DDBJ whole genome shotgun (WGS) entry which is preliminary data.</text>
</comment>
<keyword evidence="10" id="KW-1185">Reference proteome</keyword>
<dbReference type="Pfam" id="PF00528">
    <property type="entry name" value="BPD_transp_1"/>
    <property type="match status" value="1"/>
</dbReference>
<keyword evidence="2 7" id="KW-0813">Transport</keyword>
<keyword evidence="4 7" id="KW-0812">Transmembrane</keyword>
<feature type="transmembrane region" description="Helical" evidence="7">
    <location>
        <begin position="75"/>
        <end position="98"/>
    </location>
</feature>
<organism evidence="9 10">
    <name type="scientific">Paenibacillus thalictri</name>
    <dbReference type="NCBI Taxonomy" id="2527873"/>
    <lineage>
        <taxon>Bacteria</taxon>
        <taxon>Bacillati</taxon>
        <taxon>Bacillota</taxon>
        <taxon>Bacilli</taxon>
        <taxon>Bacillales</taxon>
        <taxon>Paenibacillaceae</taxon>
        <taxon>Paenibacillus</taxon>
    </lineage>
</organism>
<dbReference type="OrthoDB" id="9810086at2"/>
<evidence type="ECO:0000259" key="8">
    <source>
        <dbReference type="PROSITE" id="PS50928"/>
    </source>
</evidence>
<dbReference type="EMBL" id="SIRE01000004">
    <property type="protein sequence ID" value="TBL80751.1"/>
    <property type="molecule type" value="Genomic_DNA"/>
</dbReference>
<evidence type="ECO:0000256" key="1">
    <source>
        <dbReference type="ARBA" id="ARBA00004651"/>
    </source>
</evidence>
<sequence length="292" mass="32523">MLQDKSFSGRLFDLLNGSLLLLISLITIVPFVYVLAASFTAPEALLNQRFTIFPTTFSFDAYRYIFSTPTLIRSLLVTVWITVAGTFVNLLLTSLMAYPLVRRDLDGRRAVMLLVLFTMLFSGGMIPTFLVVKQLGLLNTYWSVILVGAINPFNLIVLRSFFQQLPTGLEESAKIDGCNDLGIFFRIVLPLSMPAMATFALFYSVGHWNSFFSAILYINDHTKWPIQVLLRQIVILSEGGIGEAQAVSETYIPVAQTIKMAVIIVSTLPILCVYPFLQKHFAKGVMLGSIKG</sequence>
<dbReference type="GO" id="GO:0005886">
    <property type="term" value="C:plasma membrane"/>
    <property type="evidence" value="ECO:0007669"/>
    <property type="project" value="UniProtKB-SubCell"/>
</dbReference>
<comment type="similarity">
    <text evidence="7">Belongs to the binding-protein-dependent transport system permease family.</text>
</comment>
<evidence type="ECO:0000256" key="6">
    <source>
        <dbReference type="ARBA" id="ARBA00023136"/>
    </source>
</evidence>
<dbReference type="PANTHER" id="PTHR43744:SF9">
    <property type="entry name" value="POLYGALACTURONAN_RHAMNOGALACTURONAN TRANSPORT SYSTEM PERMEASE PROTEIN YTCP"/>
    <property type="match status" value="1"/>
</dbReference>
<dbReference type="AlphaFoldDB" id="A0A4Q9DZP0"/>
<evidence type="ECO:0000256" key="4">
    <source>
        <dbReference type="ARBA" id="ARBA00022692"/>
    </source>
</evidence>
<dbReference type="SUPFAM" id="SSF161098">
    <property type="entry name" value="MetI-like"/>
    <property type="match status" value="1"/>
</dbReference>
<evidence type="ECO:0000313" key="10">
    <source>
        <dbReference type="Proteomes" id="UP000293142"/>
    </source>
</evidence>
<name>A0A4Q9DZP0_9BACL</name>
<keyword evidence="6 7" id="KW-0472">Membrane</keyword>
<keyword evidence="3" id="KW-1003">Cell membrane</keyword>
<dbReference type="PROSITE" id="PS50928">
    <property type="entry name" value="ABC_TM1"/>
    <property type="match status" value="1"/>
</dbReference>
<dbReference type="InterPro" id="IPR035906">
    <property type="entry name" value="MetI-like_sf"/>
</dbReference>
<feature type="transmembrane region" description="Helical" evidence="7">
    <location>
        <begin position="110"/>
        <end position="129"/>
    </location>
</feature>
<evidence type="ECO:0000256" key="3">
    <source>
        <dbReference type="ARBA" id="ARBA00022475"/>
    </source>
</evidence>
<dbReference type="Gene3D" id="1.10.3720.10">
    <property type="entry name" value="MetI-like"/>
    <property type="match status" value="1"/>
</dbReference>
<feature type="domain" description="ABC transmembrane type-1" evidence="8">
    <location>
        <begin position="75"/>
        <end position="262"/>
    </location>
</feature>
<dbReference type="PANTHER" id="PTHR43744">
    <property type="entry name" value="ABC TRANSPORTER PERMEASE PROTEIN MG189-RELATED-RELATED"/>
    <property type="match status" value="1"/>
</dbReference>
<accession>A0A4Q9DZP0</accession>
<feature type="transmembrane region" description="Helical" evidence="7">
    <location>
        <begin position="141"/>
        <end position="162"/>
    </location>
</feature>